<keyword evidence="2" id="KW-1185">Reference proteome</keyword>
<organism evidence="1 2">
    <name type="scientific">Scutellospora calospora</name>
    <dbReference type="NCBI Taxonomy" id="85575"/>
    <lineage>
        <taxon>Eukaryota</taxon>
        <taxon>Fungi</taxon>
        <taxon>Fungi incertae sedis</taxon>
        <taxon>Mucoromycota</taxon>
        <taxon>Glomeromycotina</taxon>
        <taxon>Glomeromycetes</taxon>
        <taxon>Diversisporales</taxon>
        <taxon>Gigasporaceae</taxon>
        <taxon>Scutellospora</taxon>
    </lineage>
</organism>
<dbReference type="Proteomes" id="UP000789860">
    <property type="component" value="Unassembled WGS sequence"/>
</dbReference>
<accession>A0ACA9K0W7</accession>
<reference evidence="1" key="1">
    <citation type="submission" date="2021-06" db="EMBL/GenBank/DDBJ databases">
        <authorList>
            <person name="Kallberg Y."/>
            <person name="Tangrot J."/>
            <person name="Rosling A."/>
        </authorList>
    </citation>
    <scope>NUCLEOTIDE SEQUENCE</scope>
    <source>
        <strain evidence="1">AU212A</strain>
    </source>
</reference>
<proteinExistence type="predicted"/>
<sequence>MKFDKELYQSQIPEWSGYYISYKTLKRLINNALKNETFNDNITKSNEIEDIIKRYEEFFTALDCEIKKVNHFFEHKHSNMKNIYRNLNEKNRWLHNDVLSDSLNNSNGNRNSLYRTINSNFNKDVAYSEFLSELVETRNQIKNLLRYANLNIKGFNKILKKFDKKLKKEVKDVYIEREVNSRISSSTLIDTLEKIEQMIREVRHKVADNEKVIHDGIIPYPELCSEDTILENDDVISLCKIITSVDQRTLISLLFKACHYKAFKCIKQLLESGVHILEDDDIINKRSIIHKLVINGGILPQGNVIISPDISSISGNSFLSNDSERTLSLPDDSEIISCILENLPLEYSQVLSHDVYGLSPLHYASINGCVEITKILLEYLIKTEQFPLNPNFNNHAWFDADGYTPLFHAVVHDHVQVVDCILEIGKINDVDLASNVRNISDSQTLLTISCKFGHHLTTELLFNRGAKPNVVNDDGETPLHLASRGGFTNCVELLINNNADKEIKLKYYGWTPLFLAGNTLDQFISYQLILFKSLYTKEFNFKVIEGHAETVKALIKSRANLNIKDEFGWTPYMHAVFRGHFSFKDDLRPSREPFLSLLVETPQNIISQQEVSTKSKFMSGQYLQDQSLIFVTLGTTDSRQDISFIEFDDTINPSSTPVSIVIWAKDAAGDKVTIDLPVKDKTSIDPIMFFAEHENINNFTLIFDIIPTYGTKKQLIGRATVMLSSVETYSGPNHTSLIGSVTIPIVEPLGLDVIGRIRFRYLVAEPFKHKNLIVSNERACWKSLSTKVIGHRGMGATATVKGSQPYENTLQSFMTAAKHGVEYVEFDCQVTKDLVPVIYHDWNISETGYDIPIYSTTLKQFRNLKSNGIDVTPTPFTTLAEAFKNVPTNVGFNIEFKYPMIDEAEEFKLPGFYTELNIFCDTILKCIYENAQGRNIIFSSFHPEICAIINCKQPTYPVFFLTDCGVTQMADARCNSVQAAIRFAKFIGLSGLVTNCGPIIEAPGLVKVIRGSGLNLFTYGSLNNNVANTQLQKRAGVDAVIVDSVLEVREGFNAV</sequence>
<evidence type="ECO:0000313" key="1">
    <source>
        <dbReference type="EMBL" id="CAG8445539.1"/>
    </source>
</evidence>
<protein>
    <submittedName>
        <fullName evidence="1">10238_t:CDS:1</fullName>
    </submittedName>
</protein>
<gene>
    <name evidence="1" type="ORF">SCALOS_LOCUS902</name>
</gene>
<name>A0ACA9K0W7_9GLOM</name>
<dbReference type="EMBL" id="CAJVPM010000490">
    <property type="protein sequence ID" value="CAG8445539.1"/>
    <property type="molecule type" value="Genomic_DNA"/>
</dbReference>
<evidence type="ECO:0000313" key="2">
    <source>
        <dbReference type="Proteomes" id="UP000789860"/>
    </source>
</evidence>
<comment type="caution">
    <text evidence="1">The sequence shown here is derived from an EMBL/GenBank/DDBJ whole genome shotgun (WGS) entry which is preliminary data.</text>
</comment>